<feature type="transmembrane region" description="Helical" evidence="1">
    <location>
        <begin position="401"/>
        <end position="420"/>
    </location>
</feature>
<evidence type="ECO:0000313" key="2">
    <source>
        <dbReference type="EMBL" id="EKV55840.1"/>
    </source>
</evidence>
<reference evidence="2 3" key="1">
    <citation type="submission" date="2012-07" db="EMBL/GenBank/DDBJ databases">
        <title>Genome sequence of Brachyspira sp. 30446, isolated from a pig with mucohaemorrhagic colitis.</title>
        <authorList>
            <person name="Rubin J.E."/>
            <person name="Fernando C."/>
            <person name="Harding J.C.S."/>
            <person name="Hill J.E."/>
        </authorList>
    </citation>
    <scope>NUCLEOTIDE SEQUENCE [LARGE SCALE GENOMIC DNA]</scope>
    <source>
        <strain evidence="2 3">30446</strain>
    </source>
</reference>
<dbReference type="STRING" id="1289135.A966_13345"/>
<dbReference type="Proteomes" id="UP000011663">
    <property type="component" value="Unassembled WGS sequence"/>
</dbReference>
<proteinExistence type="predicted"/>
<feature type="transmembrane region" description="Helical" evidence="1">
    <location>
        <begin position="125"/>
        <end position="142"/>
    </location>
</feature>
<feature type="transmembrane region" description="Helical" evidence="1">
    <location>
        <begin position="302"/>
        <end position="328"/>
    </location>
</feature>
<dbReference type="AlphaFoldDB" id="A0A2U4F4I6"/>
<feature type="transmembrane region" description="Helical" evidence="1">
    <location>
        <begin position="102"/>
        <end position="120"/>
    </location>
</feature>
<organism evidence="2 3">
    <name type="scientific">Brachyspira hampsonii 30446</name>
    <dbReference type="NCBI Taxonomy" id="1289135"/>
    <lineage>
        <taxon>Bacteria</taxon>
        <taxon>Pseudomonadati</taxon>
        <taxon>Spirochaetota</taxon>
        <taxon>Spirochaetia</taxon>
        <taxon>Brachyspirales</taxon>
        <taxon>Brachyspiraceae</taxon>
        <taxon>Brachyspira</taxon>
    </lineage>
</organism>
<dbReference type="GeneID" id="66489066"/>
<dbReference type="EMBL" id="ALNZ01000037">
    <property type="protein sequence ID" value="EKV55840.1"/>
    <property type="molecule type" value="Genomic_DNA"/>
</dbReference>
<keyword evidence="1" id="KW-0812">Transmembrane</keyword>
<protein>
    <recommendedName>
        <fullName evidence="4">Glycosyltransferase RgtA/B/C/D-like domain-containing protein</fullName>
    </recommendedName>
</protein>
<evidence type="ECO:0008006" key="4">
    <source>
        <dbReference type="Google" id="ProtNLM"/>
    </source>
</evidence>
<sequence>MNNFKNNIKIILLFLIIFSFILNIILSFRIIPIRSTYDDFQHFYDMYRWYEKKELPATSTRFELSDTYEDEFTTSRVPGGAYYIFYILCYKLGNENLYAAKIINYFLSLLIMSLFIFWLYKRLGLFVCSLMSPLILLNGYLVKAMTNFWNPNIALIFSFIFLILFYEYVYNINYYNINSKISSIFIFPILAIVAQGHFASFFSVIPTMIFYLILTYKNTLKYLKYWILGVFLSFLEYLPYLISEFNNGFHNIKLMLSKGSNSDGITIAKIQALFFFPTNEMSSHYLQGFRNIIEFWTLSPSYIYGLIFLIFSILFSIFCLINMFYFIFNFKYKSNNTIEMSILELSKFLVLSVFITLLCFFIFRFGEGYFHYLYGLFSVSYAPIILFLVQKENFVMNNKKIFSVFIIFLILNAFAMFGSIERYINKFEKDLSSNQNNSIIEFLENNKQ</sequence>
<feature type="transmembrane region" description="Helical" evidence="1">
    <location>
        <begin position="181"/>
        <end position="213"/>
    </location>
</feature>
<comment type="caution">
    <text evidence="2">The sequence shown here is derived from an EMBL/GenBank/DDBJ whole genome shotgun (WGS) entry which is preliminary data.</text>
</comment>
<accession>A0A2U4F4I6</accession>
<dbReference type="RefSeq" id="WP_008726274.1">
    <property type="nucleotide sequence ID" value="NZ_JH994111.1"/>
</dbReference>
<feature type="transmembrane region" description="Helical" evidence="1">
    <location>
        <begin position="148"/>
        <end position="169"/>
    </location>
</feature>
<feature type="transmembrane region" description="Helical" evidence="1">
    <location>
        <begin position="348"/>
        <end position="366"/>
    </location>
</feature>
<evidence type="ECO:0000313" key="3">
    <source>
        <dbReference type="Proteomes" id="UP000011663"/>
    </source>
</evidence>
<feature type="transmembrane region" description="Helical" evidence="1">
    <location>
        <begin position="225"/>
        <end position="243"/>
    </location>
</feature>
<gene>
    <name evidence="2" type="ORF">A966_13345</name>
</gene>
<evidence type="ECO:0000256" key="1">
    <source>
        <dbReference type="SAM" id="Phobius"/>
    </source>
</evidence>
<name>A0A2U4F4I6_9SPIR</name>
<keyword evidence="1" id="KW-0472">Membrane</keyword>
<keyword evidence="1" id="KW-1133">Transmembrane helix</keyword>
<feature type="transmembrane region" description="Helical" evidence="1">
    <location>
        <begin position="12"/>
        <end position="31"/>
    </location>
</feature>
<feature type="transmembrane region" description="Helical" evidence="1">
    <location>
        <begin position="372"/>
        <end position="389"/>
    </location>
</feature>